<name>A0A8S5UUE9_9CAUD</name>
<reference evidence="1" key="1">
    <citation type="journal article" date="2021" name="Proc. Natl. Acad. Sci. U.S.A.">
        <title>A Catalog of Tens of Thousands of Viruses from Human Metagenomes Reveals Hidden Associations with Chronic Diseases.</title>
        <authorList>
            <person name="Tisza M.J."/>
            <person name="Buck C.B."/>
        </authorList>
    </citation>
    <scope>NUCLEOTIDE SEQUENCE</scope>
    <source>
        <strain evidence="1">CtGsX68</strain>
    </source>
</reference>
<dbReference type="EMBL" id="BK016141">
    <property type="protein sequence ID" value="DAF98052.1"/>
    <property type="molecule type" value="Genomic_DNA"/>
</dbReference>
<dbReference type="InterPro" id="IPR032481">
    <property type="entry name" value="DUF5055"/>
</dbReference>
<evidence type="ECO:0000313" key="1">
    <source>
        <dbReference type="EMBL" id="DAF98052.1"/>
    </source>
</evidence>
<dbReference type="Pfam" id="PF16478">
    <property type="entry name" value="DUF5055"/>
    <property type="match status" value="1"/>
</dbReference>
<proteinExistence type="predicted"/>
<protein>
    <submittedName>
        <fullName evidence="1">Uncharacterized protein</fullName>
    </submittedName>
</protein>
<accession>A0A8S5UUE9</accession>
<organism evidence="1">
    <name type="scientific">Siphoviridae sp. ctGsX68</name>
    <dbReference type="NCBI Taxonomy" id="2825417"/>
    <lineage>
        <taxon>Viruses</taxon>
        <taxon>Duplodnaviria</taxon>
        <taxon>Heunggongvirae</taxon>
        <taxon>Uroviricota</taxon>
        <taxon>Caudoviricetes</taxon>
    </lineage>
</organism>
<sequence>MNIKFDYDGVEYTLEYSKQAVRMMENQGFSVEKLSAKPATTIPVLFKGAFYMHHKDMKVKKIDEIYSALEDKADLIYALTELYMDAVNSVLEGDSPEDGSKKVKWTKNE</sequence>